<protein>
    <submittedName>
        <fullName evidence="2">Uncharacterized protein</fullName>
    </submittedName>
</protein>
<dbReference type="EMBL" id="PYDT01000002">
    <property type="protein sequence ID" value="THU69140.1"/>
    <property type="molecule type" value="Genomic_DNA"/>
</dbReference>
<feature type="region of interest" description="Disordered" evidence="1">
    <location>
        <begin position="55"/>
        <end position="82"/>
    </location>
</feature>
<evidence type="ECO:0000313" key="2">
    <source>
        <dbReference type="EMBL" id="THU69140.1"/>
    </source>
</evidence>
<gene>
    <name evidence="2" type="ORF">C4D60_Mb08t11280</name>
</gene>
<comment type="caution">
    <text evidence="2">The sequence shown here is derived from an EMBL/GenBank/DDBJ whole genome shotgun (WGS) entry which is preliminary data.</text>
</comment>
<reference evidence="2 3" key="1">
    <citation type="journal article" date="2019" name="Nat. Plants">
        <title>Genome sequencing of Musa balbisiana reveals subgenome evolution and function divergence in polyploid bananas.</title>
        <authorList>
            <person name="Yao X."/>
        </authorList>
    </citation>
    <scope>NUCLEOTIDE SEQUENCE [LARGE SCALE GENOMIC DNA]</scope>
    <source>
        <strain evidence="3">cv. DH-PKW</strain>
        <tissue evidence="2">Leaves</tissue>
    </source>
</reference>
<accession>A0A4S8K2Z3</accession>
<name>A0A4S8K2Z3_MUSBA</name>
<proteinExistence type="predicted"/>
<sequence length="134" mass="15177">MRIPRLLVFYPFDLNHIFPTINIVPVGPTCLVTGLNGDSNRQRLREDESWFQSIPQPGPLCPRRENEGGRWGDGGEVGMGDWVPQRKREAHNQGGVIWRVRDDKLGTESGRGRGPHATYHGRWVGHVARALPEY</sequence>
<evidence type="ECO:0000256" key="1">
    <source>
        <dbReference type="SAM" id="MobiDB-lite"/>
    </source>
</evidence>
<organism evidence="2 3">
    <name type="scientific">Musa balbisiana</name>
    <name type="common">Banana</name>
    <dbReference type="NCBI Taxonomy" id="52838"/>
    <lineage>
        <taxon>Eukaryota</taxon>
        <taxon>Viridiplantae</taxon>
        <taxon>Streptophyta</taxon>
        <taxon>Embryophyta</taxon>
        <taxon>Tracheophyta</taxon>
        <taxon>Spermatophyta</taxon>
        <taxon>Magnoliopsida</taxon>
        <taxon>Liliopsida</taxon>
        <taxon>Zingiberales</taxon>
        <taxon>Musaceae</taxon>
        <taxon>Musa</taxon>
    </lineage>
</organism>
<dbReference type="Proteomes" id="UP000317650">
    <property type="component" value="Chromosome 8"/>
</dbReference>
<keyword evidence="3" id="KW-1185">Reference proteome</keyword>
<evidence type="ECO:0000313" key="3">
    <source>
        <dbReference type="Proteomes" id="UP000317650"/>
    </source>
</evidence>
<dbReference type="AlphaFoldDB" id="A0A4S8K2Z3"/>